<name>A8PW83_MALGO</name>
<dbReference type="EMBL" id="AAYY01000003">
    <property type="protein sequence ID" value="EDP44563.1"/>
    <property type="molecule type" value="Genomic_DNA"/>
</dbReference>
<protein>
    <recommendedName>
        <fullName evidence="7">Acyl-CoA thioesterase II domain-containing protein</fullName>
    </recommendedName>
</protein>
<dbReference type="OrthoDB" id="68328at2759"/>
<evidence type="ECO:0000313" key="5">
    <source>
        <dbReference type="EMBL" id="EDP44563.1"/>
    </source>
</evidence>
<keyword evidence="6" id="KW-1185">Reference proteome</keyword>
<organism evidence="5 6">
    <name type="scientific">Malassezia globosa (strain ATCC MYA-4612 / CBS 7966)</name>
    <name type="common">Dandruff-associated fungus</name>
    <dbReference type="NCBI Taxonomy" id="425265"/>
    <lineage>
        <taxon>Eukaryota</taxon>
        <taxon>Fungi</taxon>
        <taxon>Dikarya</taxon>
        <taxon>Basidiomycota</taxon>
        <taxon>Ustilaginomycotina</taxon>
        <taxon>Malasseziomycetes</taxon>
        <taxon>Malasseziales</taxon>
        <taxon>Malasseziaceae</taxon>
        <taxon>Malassezia</taxon>
    </lineage>
</organism>
<dbReference type="CDD" id="cd03444">
    <property type="entry name" value="Thioesterase_II_repeat1"/>
    <property type="match status" value="1"/>
</dbReference>
<dbReference type="Pfam" id="PF13622">
    <property type="entry name" value="4HBT_3"/>
    <property type="match status" value="1"/>
</dbReference>
<evidence type="ECO:0000256" key="2">
    <source>
        <dbReference type="ARBA" id="ARBA00022801"/>
    </source>
</evidence>
<evidence type="ECO:0008006" key="7">
    <source>
        <dbReference type="Google" id="ProtNLM"/>
    </source>
</evidence>
<accession>A8PW83</accession>
<dbReference type="InterPro" id="IPR003703">
    <property type="entry name" value="Acyl_CoA_thio"/>
</dbReference>
<dbReference type="STRING" id="425265.A8PW83"/>
<dbReference type="CDD" id="cd03445">
    <property type="entry name" value="Thioesterase_II_repeat2"/>
    <property type="match status" value="1"/>
</dbReference>
<dbReference type="GO" id="GO:0047617">
    <property type="term" value="F:fatty acyl-CoA hydrolase activity"/>
    <property type="evidence" value="ECO:0007669"/>
    <property type="project" value="InterPro"/>
</dbReference>
<evidence type="ECO:0000259" key="4">
    <source>
        <dbReference type="Pfam" id="PF13622"/>
    </source>
</evidence>
<dbReference type="RefSeq" id="XP_001731777.1">
    <property type="nucleotide sequence ID" value="XM_001731725.1"/>
</dbReference>
<dbReference type="InterPro" id="IPR025652">
    <property type="entry name" value="TesB_C"/>
</dbReference>
<evidence type="ECO:0000256" key="1">
    <source>
        <dbReference type="ARBA" id="ARBA00006538"/>
    </source>
</evidence>
<dbReference type="KEGG" id="mgl:MGL_1045"/>
<dbReference type="Proteomes" id="UP000008837">
    <property type="component" value="Unassembled WGS sequence"/>
</dbReference>
<sequence>MKDGITLTPEEWDERIPSFAGVRQTSFCEFESVAKEHFVPVMGKSVFGGSLIAQSMESASKTVPRHMELHGKFLDRANVNDYIHYFVKKLRDGRSYVSRRVDAMQGTTLLFTATMSFQMPEPDQPQFFAPPPKIVMDGDFKLQLNIQEGQNFLPKEVLAPEKCMLSYKRYEHLLSTIPKDDPMYAMCAKWTDDQRHVYPVEYRPAVPTMYDKNGHLQYGTSVAYWVRSRGNSPGSINFQRAMLAFQTDQLLLVNMQSSIRSLVPSMMASLDHTMWFHNDFTMKDWLLMVIQEGVFRYDTNPASRL</sequence>
<comment type="similarity">
    <text evidence="1">Belongs to the C/M/P thioester hydrolase family.</text>
</comment>
<feature type="domain" description="Acyl-CoA thioesterase 2 C-terminal" evidence="3">
    <location>
        <begin position="199"/>
        <end position="291"/>
    </location>
</feature>
<dbReference type="PANTHER" id="PTHR11066">
    <property type="entry name" value="ACYL-COA THIOESTERASE"/>
    <property type="match status" value="1"/>
</dbReference>
<keyword evidence="2" id="KW-0378">Hydrolase</keyword>
<dbReference type="GeneID" id="5856082"/>
<evidence type="ECO:0000313" key="6">
    <source>
        <dbReference type="Proteomes" id="UP000008837"/>
    </source>
</evidence>
<dbReference type="VEuPathDB" id="FungiDB:MGL_1045"/>
<dbReference type="Gene3D" id="2.40.160.210">
    <property type="entry name" value="Acyl-CoA thioesterase, double hotdog domain"/>
    <property type="match status" value="1"/>
</dbReference>
<dbReference type="AlphaFoldDB" id="A8PW83"/>
<proteinExistence type="inferred from homology"/>
<evidence type="ECO:0000259" key="3">
    <source>
        <dbReference type="Pfam" id="PF02551"/>
    </source>
</evidence>
<dbReference type="GO" id="GO:0005782">
    <property type="term" value="C:peroxisomal matrix"/>
    <property type="evidence" value="ECO:0007669"/>
    <property type="project" value="TreeGrafter"/>
</dbReference>
<dbReference type="InterPro" id="IPR029069">
    <property type="entry name" value="HotDog_dom_sf"/>
</dbReference>
<comment type="caution">
    <text evidence="5">The sequence shown here is derived from an EMBL/GenBank/DDBJ whole genome shotgun (WGS) entry which is preliminary data.</text>
</comment>
<dbReference type="SUPFAM" id="SSF54637">
    <property type="entry name" value="Thioesterase/thiol ester dehydrase-isomerase"/>
    <property type="match status" value="2"/>
</dbReference>
<reference evidence="5 6" key="1">
    <citation type="journal article" date="2007" name="Proc. Natl. Acad. Sci. U.S.A.">
        <title>Dandruff-associated Malassezia genomes reveal convergent and divergent virulence traits shared with plant and human fungal pathogens.</title>
        <authorList>
            <person name="Xu J."/>
            <person name="Saunders C.W."/>
            <person name="Hu P."/>
            <person name="Grant R.A."/>
            <person name="Boekhout T."/>
            <person name="Kuramae E.E."/>
            <person name="Kronstad J.W."/>
            <person name="Deangelis Y.M."/>
            <person name="Reeder N.L."/>
            <person name="Johnstone K.R."/>
            <person name="Leland M."/>
            <person name="Fieno A.M."/>
            <person name="Begley W.M."/>
            <person name="Sun Y."/>
            <person name="Lacey M.P."/>
            <person name="Chaudhary T."/>
            <person name="Keough T."/>
            <person name="Chu L."/>
            <person name="Sears R."/>
            <person name="Yuan B."/>
            <person name="Dawson T.L.Jr."/>
        </authorList>
    </citation>
    <scope>NUCLEOTIDE SEQUENCE [LARGE SCALE GENOMIC DNA]</scope>
    <source>
        <strain evidence="6">ATCC MYA-4612 / CBS 7966</strain>
    </source>
</reference>
<dbReference type="PANTHER" id="PTHR11066:SF34">
    <property type="entry name" value="ACYL-COENZYME A THIOESTERASE 8"/>
    <property type="match status" value="1"/>
</dbReference>
<feature type="domain" description="Acyl-CoA thioesterase-like N-terminal HotDog" evidence="4">
    <location>
        <begin position="43"/>
        <end position="118"/>
    </location>
</feature>
<dbReference type="InterPro" id="IPR049449">
    <property type="entry name" value="TesB_ACOT8-like_N"/>
</dbReference>
<dbReference type="Pfam" id="PF02551">
    <property type="entry name" value="Acyl_CoA_thio"/>
    <property type="match status" value="1"/>
</dbReference>
<gene>
    <name evidence="5" type="ORF">MGL_1045</name>
</gene>
<dbReference type="GO" id="GO:0009062">
    <property type="term" value="P:fatty acid catabolic process"/>
    <property type="evidence" value="ECO:0007669"/>
    <property type="project" value="TreeGrafter"/>
</dbReference>
<dbReference type="GO" id="GO:0006637">
    <property type="term" value="P:acyl-CoA metabolic process"/>
    <property type="evidence" value="ECO:0007669"/>
    <property type="project" value="InterPro"/>
</dbReference>
<dbReference type="InParanoid" id="A8PW83"/>
<dbReference type="InterPro" id="IPR042171">
    <property type="entry name" value="Acyl-CoA_hotdog"/>
</dbReference>